<gene>
    <name evidence="1" type="ORF">QAD02_023493</name>
</gene>
<keyword evidence="2" id="KW-1185">Reference proteome</keyword>
<dbReference type="EMBL" id="CM056741">
    <property type="protein sequence ID" value="KAJ8687699.1"/>
    <property type="molecule type" value="Genomic_DNA"/>
</dbReference>
<proteinExistence type="predicted"/>
<accession>A0ACC2PVQ6</accession>
<evidence type="ECO:0000313" key="1">
    <source>
        <dbReference type="EMBL" id="KAJ8687699.1"/>
    </source>
</evidence>
<comment type="caution">
    <text evidence="1">The sequence shown here is derived from an EMBL/GenBank/DDBJ whole genome shotgun (WGS) entry which is preliminary data.</text>
</comment>
<name>A0ACC2PVQ6_9HYME</name>
<evidence type="ECO:0000313" key="2">
    <source>
        <dbReference type="Proteomes" id="UP001239111"/>
    </source>
</evidence>
<protein>
    <submittedName>
        <fullName evidence="1">Uncharacterized protein</fullName>
    </submittedName>
</protein>
<sequence>MTSEVMKNTVRDLQLQNQYMLEEHVCTHFTRADPLSGQNVRHARKDEFPFVTIFSVKDNLGTQKYCSGSLISKRHVLTAAQCLPVLNQSIDKIKICVSLSDKTVCNAYGSNESIAYNEWSKKRGKKPEFDLNDIAIIKLTRDVDETDNVKLASISEEKKDQMYLKTLRLTGWADTVTKPTKDDQPILQTTAVKVMTNEKCELMNYKRNVTMSAYIQKVVLCTYADPYTVLDNVDVGGPLLHDERVVGVNVGKDIISLAHHDEETTVNMHMSTDYYRDFIHDVISVQNENAIPQIASNNSLQHSQEAHKMSSNKFELISENNGTESSSTVPTVPKIHSTAQPEISGSSKNDFVIQTGLLLVTLLIIAV</sequence>
<dbReference type="Proteomes" id="UP001239111">
    <property type="component" value="Chromosome 1"/>
</dbReference>
<reference evidence="1" key="1">
    <citation type="submission" date="2023-04" db="EMBL/GenBank/DDBJ databases">
        <title>A chromosome-level genome assembly of the parasitoid wasp Eretmocerus hayati.</title>
        <authorList>
            <person name="Zhong Y."/>
            <person name="Liu S."/>
            <person name="Liu Y."/>
        </authorList>
    </citation>
    <scope>NUCLEOTIDE SEQUENCE</scope>
    <source>
        <strain evidence="1">ZJU_SS_LIU_2023</strain>
    </source>
</reference>
<organism evidence="1 2">
    <name type="scientific">Eretmocerus hayati</name>
    <dbReference type="NCBI Taxonomy" id="131215"/>
    <lineage>
        <taxon>Eukaryota</taxon>
        <taxon>Metazoa</taxon>
        <taxon>Ecdysozoa</taxon>
        <taxon>Arthropoda</taxon>
        <taxon>Hexapoda</taxon>
        <taxon>Insecta</taxon>
        <taxon>Pterygota</taxon>
        <taxon>Neoptera</taxon>
        <taxon>Endopterygota</taxon>
        <taxon>Hymenoptera</taxon>
        <taxon>Apocrita</taxon>
        <taxon>Proctotrupomorpha</taxon>
        <taxon>Chalcidoidea</taxon>
        <taxon>Aphelinidae</taxon>
        <taxon>Aphelininae</taxon>
        <taxon>Eretmocerus</taxon>
    </lineage>
</organism>